<evidence type="ECO:0000313" key="4">
    <source>
        <dbReference type="Proteomes" id="UP000265882"/>
    </source>
</evidence>
<name>A0A3A4NM41_ABYX5</name>
<keyword evidence="2" id="KW-0472">Membrane</keyword>
<feature type="transmembrane region" description="Helical" evidence="2">
    <location>
        <begin position="349"/>
        <end position="366"/>
    </location>
</feature>
<comment type="caution">
    <text evidence="3">The sequence shown here is derived from an EMBL/GenBank/DDBJ whole genome shotgun (WGS) entry which is preliminary data.</text>
</comment>
<evidence type="ECO:0008006" key="5">
    <source>
        <dbReference type="Google" id="ProtNLM"/>
    </source>
</evidence>
<evidence type="ECO:0000256" key="1">
    <source>
        <dbReference type="SAM" id="MobiDB-lite"/>
    </source>
</evidence>
<dbReference type="Proteomes" id="UP000265882">
    <property type="component" value="Unassembled WGS sequence"/>
</dbReference>
<feature type="transmembrane region" description="Helical" evidence="2">
    <location>
        <begin position="280"/>
        <end position="307"/>
    </location>
</feature>
<dbReference type="AlphaFoldDB" id="A0A3A4NM41"/>
<feature type="transmembrane region" description="Helical" evidence="2">
    <location>
        <begin position="249"/>
        <end position="274"/>
    </location>
</feature>
<protein>
    <recommendedName>
        <fullName evidence="5">Yip1 domain-containing protein</fullName>
    </recommendedName>
</protein>
<keyword evidence="2" id="KW-1133">Transmembrane helix</keyword>
<reference evidence="3 4" key="1">
    <citation type="journal article" date="2017" name="ISME J.">
        <title>Energy and carbon metabolisms in a deep terrestrial subsurface fluid microbial community.</title>
        <authorList>
            <person name="Momper L."/>
            <person name="Jungbluth S.P."/>
            <person name="Lee M.D."/>
            <person name="Amend J.P."/>
        </authorList>
    </citation>
    <scope>NUCLEOTIDE SEQUENCE [LARGE SCALE GENOMIC DNA]</scope>
    <source>
        <strain evidence="3">SURF_5</strain>
    </source>
</reference>
<feature type="transmembrane region" description="Helical" evidence="2">
    <location>
        <begin position="206"/>
        <end position="228"/>
    </location>
</feature>
<organism evidence="3 4">
    <name type="scientific">Abyssobacteria bacterium (strain SURF_5)</name>
    <dbReference type="NCBI Taxonomy" id="2093360"/>
    <lineage>
        <taxon>Bacteria</taxon>
        <taxon>Pseudomonadati</taxon>
        <taxon>Candidatus Hydrogenedentota</taxon>
        <taxon>Candidatus Abyssobacteria</taxon>
    </lineage>
</organism>
<dbReference type="EMBL" id="QZKU01000092">
    <property type="protein sequence ID" value="RJP19146.1"/>
    <property type="molecule type" value="Genomic_DNA"/>
</dbReference>
<keyword evidence="2" id="KW-0812">Transmembrane</keyword>
<feature type="region of interest" description="Disordered" evidence="1">
    <location>
        <begin position="70"/>
        <end position="101"/>
    </location>
</feature>
<accession>A0A3A4NM41</accession>
<sequence>MDEKELQAQRKEIRQQIKERMQRKLDLRKREIKARIKKEKIPLHEKRRKYRREVSEEKLILMSLAKEEFRSRKRELALAQKESADKPAEPSQARLDQAVPQPPADAEFRIEHSPGFRPEEAFVYEDKEDSDAKELQMPIGEADMFPIGESPKAADEDTAAADKVLVDKEEGKSFLYHALNLMLHPIRALEEFDDYLNSPAGVVKVGLFYVMSLLPVIGFMLVGEEIVLRMPDGLLWSAIGASMFAQGDIAAVLLNILLGLLLYTSSIAIVNYFFADDANFLTLLVYFGFVEGIARILIYSLVFLAAVAGIMAAVVPQMVVVVALLFGAFFIWRACLNIFVLMSAYGYDWYSAILLALGAGYLQNILRNIIFVHVFRGLF</sequence>
<evidence type="ECO:0000256" key="2">
    <source>
        <dbReference type="SAM" id="Phobius"/>
    </source>
</evidence>
<feature type="compositionally biased region" description="Basic and acidic residues" evidence="1">
    <location>
        <begin position="70"/>
        <end position="88"/>
    </location>
</feature>
<evidence type="ECO:0000313" key="3">
    <source>
        <dbReference type="EMBL" id="RJP19146.1"/>
    </source>
</evidence>
<gene>
    <name evidence="3" type="ORF">C4520_13225</name>
</gene>
<proteinExistence type="predicted"/>
<feature type="transmembrane region" description="Helical" evidence="2">
    <location>
        <begin position="319"/>
        <end position="343"/>
    </location>
</feature>